<organism evidence="1 2">
    <name type="scientific">Streptococcus mitis 13/39</name>
    <dbReference type="NCBI Taxonomy" id="1239793"/>
    <lineage>
        <taxon>Bacteria</taxon>
        <taxon>Bacillati</taxon>
        <taxon>Bacillota</taxon>
        <taxon>Bacilli</taxon>
        <taxon>Lactobacillales</taxon>
        <taxon>Streptococcaceae</taxon>
        <taxon>Streptococcus</taxon>
        <taxon>Streptococcus mitis group</taxon>
    </lineage>
</organism>
<sequence length="115" mass="12938">MAKPNWNRRLGEVLQQDTRKVTLMGNKGKEYQTEVVPVLEVVSTGSVEEVFKDGVSDGFKYAIVDTVHQLEYEIKAPVKLEVVFGTVLEFYNVTGGQLNNSSLGWYKAENVKILK</sequence>
<protein>
    <submittedName>
        <fullName evidence="1">Uncharacterized protein</fullName>
    </submittedName>
</protein>
<reference evidence="1 2" key="1">
    <citation type="submission" date="2013-04" db="EMBL/GenBank/DDBJ databases">
        <authorList>
            <person name="Ikryannikova L.N."/>
            <person name="Ilina E.N."/>
            <person name="Kostryukova E.S."/>
            <person name="Semashko T.A."/>
            <person name="Karpova I.Y.U."/>
            <person name="Larin A.K."/>
            <person name="Ischenko D.S."/>
            <person name="Alekseev D.G."/>
            <person name="Klimova E.A."/>
            <person name="Filimonova A.V."/>
            <person name="Savinova T.A."/>
            <person name="Filimonova O.Y.U."/>
            <person name="Dubovickaya V.A."/>
            <person name="Sidorenko S.V."/>
            <person name="Govorun V.M."/>
        </authorList>
    </citation>
    <scope>NUCLEOTIDE SEQUENCE [LARGE SCALE GENOMIC DNA]</scope>
    <source>
        <strain evidence="1 2">13/39</strain>
    </source>
</reference>
<dbReference type="Proteomes" id="UP000013315">
    <property type="component" value="Unassembled WGS sequence"/>
</dbReference>
<proteinExistence type="predicted"/>
<dbReference type="PATRIC" id="fig|1239793.3.peg.547"/>
<gene>
    <name evidence="1" type="ORF">D065_02808</name>
</gene>
<dbReference type="EMBL" id="AQTU01000006">
    <property type="protein sequence ID" value="EOB33202.1"/>
    <property type="molecule type" value="Genomic_DNA"/>
</dbReference>
<dbReference type="AlphaFoldDB" id="R0MGA1"/>
<accession>R0MGA1</accession>
<comment type="caution">
    <text evidence="1">The sequence shown here is derived from an EMBL/GenBank/DDBJ whole genome shotgun (WGS) entry which is preliminary data.</text>
</comment>
<name>R0MGA1_STRMT</name>
<evidence type="ECO:0000313" key="1">
    <source>
        <dbReference type="EMBL" id="EOB33202.1"/>
    </source>
</evidence>
<evidence type="ECO:0000313" key="2">
    <source>
        <dbReference type="Proteomes" id="UP000013315"/>
    </source>
</evidence>